<sequence>MWELVDYARQQVATAHSITGDPASERIQLTTWMLLPHRTVASPQTGCA</sequence>
<protein>
    <submittedName>
        <fullName evidence="1">Uncharacterized protein</fullName>
    </submittedName>
</protein>
<name>A0ABU2VG41_9ACTN</name>
<evidence type="ECO:0000313" key="1">
    <source>
        <dbReference type="EMBL" id="MDT0484535.1"/>
    </source>
</evidence>
<dbReference type="Proteomes" id="UP001183824">
    <property type="component" value="Unassembled WGS sequence"/>
</dbReference>
<dbReference type="EMBL" id="JAVREZ010000012">
    <property type="protein sequence ID" value="MDT0484535.1"/>
    <property type="molecule type" value="Genomic_DNA"/>
</dbReference>
<comment type="caution">
    <text evidence="1">The sequence shown here is derived from an EMBL/GenBank/DDBJ whole genome shotgun (WGS) entry which is preliminary data.</text>
</comment>
<accession>A0ABU2VG41</accession>
<organism evidence="1 2">
    <name type="scientific">Streptomyces doebereineriae</name>
    <dbReference type="NCBI Taxonomy" id="3075528"/>
    <lineage>
        <taxon>Bacteria</taxon>
        <taxon>Bacillati</taxon>
        <taxon>Actinomycetota</taxon>
        <taxon>Actinomycetes</taxon>
        <taxon>Kitasatosporales</taxon>
        <taxon>Streptomycetaceae</taxon>
        <taxon>Streptomyces</taxon>
    </lineage>
</organism>
<evidence type="ECO:0000313" key="2">
    <source>
        <dbReference type="Proteomes" id="UP001183824"/>
    </source>
</evidence>
<proteinExistence type="predicted"/>
<dbReference type="RefSeq" id="WP_311717390.1">
    <property type="nucleotide sequence ID" value="NZ_JAVREZ010000012.1"/>
</dbReference>
<gene>
    <name evidence="1" type="ORF">RNB18_30760</name>
</gene>
<keyword evidence="2" id="KW-1185">Reference proteome</keyword>
<reference evidence="2" key="1">
    <citation type="submission" date="2023-07" db="EMBL/GenBank/DDBJ databases">
        <title>30 novel species of actinomycetes from the DSMZ collection.</title>
        <authorList>
            <person name="Nouioui I."/>
        </authorList>
    </citation>
    <scope>NUCLEOTIDE SEQUENCE [LARGE SCALE GENOMIC DNA]</scope>
    <source>
        <strain evidence="2">DSM 41640</strain>
    </source>
</reference>